<feature type="transmembrane region" description="Helical" evidence="2">
    <location>
        <begin position="810"/>
        <end position="830"/>
    </location>
</feature>
<reference evidence="4 5" key="1">
    <citation type="journal article" date="2020" name="Genomics">
        <title>Complete, high-quality genomes from long-read metagenomic sequencing of two wolf lichen thalli reveals enigmatic genome architecture.</title>
        <authorList>
            <person name="McKenzie S.K."/>
            <person name="Walston R.F."/>
            <person name="Allen J.L."/>
        </authorList>
    </citation>
    <scope>NUCLEOTIDE SEQUENCE [LARGE SCALE GENOMIC DNA]</scope>
    <source>
        <strain evidence="4">WasteWater2</strain>
    </source>
</reference>
<evidence type="ECO:0000313" key="5">
    <source>
        <dbReference type="Proteomes" id="UP000578531"/>
    </source>
</evidence>
<name>A0A8H6L4U7_9LECA</name>
<keyword evidence="3" id="KW-0732">Signal</keyword>
<dbReference type="GeneID" id="59287878"/>
<dbReference type="EMBL" id="JACCJC010000024">
    <property type="protein sequence ID" value="KAF6235534.1"/>
    <property type="molecule type" value="Genomic_DNA"/>
</dbReference>
<evidence type="ECO:0000256" key="2">
    <source>
        <dbReference type="SAM" id="Phobius"/>
    </source>
</evidence>
<dbReference type="OrthoDB" id="5420411at2759"/>
<feature type="chain" id="PRO_5034900085" evidence="3">
    <location>
        <begin position="20"/>
        <end position="831"/>
    </location>
</feature>
<feature type="compositionally biased region" description="Low complexity" evidence="1">
    <location>
        <begin position="36"/>
        <end position="52"/>
    </location>
</feature>
<keyword evidence="2" id="KW-0472">Membrane</keyword>
<evidence type="ECO:0000313" key="4">
    <source>
        <dbReference type="EMBL" id="KAF6235534.1"/>
    </source>
</evidence>
<evidence type="ECO:0000256" key="3">
    <source>
        <dbReference type="SAM" id="SignalP"/>
    </source>
</evidence>
<feature type="signal peptide" evidence="3">
    <location>
        <begin position="1"/>
        <end position="19"/>
    </location>
</feature>
<protein>
    <submittedName>
        <fullName evidence="4">Uncharacterized protein</fullName>
    </submittedName>
</protein>
<proteinExistence type="predicted"/>
<keyword evidence="2" id="KW-0812">Transmembrane</keyword>
<comment type="caution">
    <text evidence="4">The sequence shown here is derived from an EMBL/GenBank/DDBJ whole genome shotgun (WGS) entry which is preliminary data.</text>
</comment>
<organism evidence="4 5">
    <name type="scientific">Letharia columbiana</name>
    <dbReference type="NCBI Taxonomy" id="112416"/>
    <lineage>
        <taxon>Eukaryota</taxon>
        <taxon>Fungi</taxon>
        <taxon>Dikarya</taxon>
        <taxon>Ascomycota</taxon>
        <taxon>Pezizomycotina</taxon>
        <taxon>Lecanoromycetes</taxon>
        <taxon>OSLEUM clade</taxon>
        <taxon>Lecanoromycetidae</taxon>
        <taxon>Lecanorales</taxon>
        <taxon>Lecanorineae</taxon>
        <taxon>Parmeliaceae</taxon>
        <taxon>Letharia</taxon>
    </lineage>
</organism>
<dbReference type="RefSeq" id="XP_037164902.1">
    <property type="nucleotide sequence ID" value="XM_037308128.1"/>
</dbReference>
<keyword evidence="5" id="KW-1185">Reference proteome</keyword>
<evidence type="ECO:0000256" key="1">
    <source>
        <dbReference type="SAM" id="MobiDB-lite"/>
    </source>
</evidence>
<dbReference type="Proteomes" id="UP000578531">
    <property type="component" value="Unassembled WGS sequence"/>
</dbReference>
<feature type="region of interest" description="Disordered" evidence="1">
    <location>
        <begin position="25"/>
        <end position="53"/>
    </location>
</feature>
<sequence length="831" mass="80829">MHLVKSLFVVALATPLVVAGPRANGLRRRAGDDDNSSSLSTTDLTPSSSASANGQPSVILIGTAPLGTGISSAPGTTQAVVITDVVYTTLTTCPVTSLVTSGSTSFEEITTTISTVTRTSTSTLCTKCVAPPSKPALSSSSPRETAATSLPSSIIYSLSQPSSSLPSISRSSTAEVPGTGVLSAILFTNTIPVIPLQTAISSKPEVPNTATSPSKSPVFPSFVSLTVSAASSVSSTLEFPGYGIVPSPTSTPGSPREEIFSNATPSIIPVYTAALLGNAYGGGFVSTPSVYVTKLPYPNSPSSGVPPGYGSGSSTTIIGNNFTAVFPSSEAFSTSAAGPQSTTEIGISAFTATIASNVSGLIGTQGASTIAATISGNEGSTPTFISLSPFGGEVGQESGSPAIPTVVPIEVPSSPGSAIVGTEANIASTATTPAQRGNSGSSGAIGVTALIAATSLAGALNAEVNQVSNAVLSSLTAAGVPTSSLNVQVAVVGSSTTSIIGSSGETAESSFPTSALIGGAGILSTVATISPLGAGPSSFQAITAAENATSSTTSGIGLAGAIGSSVVPAATVAGVILSPTFSSSGINIEATPASNLTSGEIGATIIPSLPAEQSAGPVVTLAVGSSAEQTLAAGQSATSMPTPIIVANGSTALAVVPSPVVGANGLTSLAVFSTPIAPAAGVTMPAVLLTPIVGANGLTSLAVVATPVVGANGLTSLAIGFETETIPTAGQSNSAPTPIEGFVVVQPPAFSPQVSGSIPNQANIAASGVVNVVLPSGSAESPVSGDSGSGNYSIHVLLNPTAASQFQGSAVRISLGFGVGLFGLMMFLILL</sequence>
<keyword evidence="2" id="KW-1133">Transmembrane helix</keyword>
<accession>A0A8H6L4U7</accession>
<dbReference type="AlphaFoldDB" id="A0A8H6L4U7"/>
<gene>
    <name evidence="4" type="ORF">HO173_006217</name>
</gene>